<evidence type="ECO:0000256" key="1">
    <source>
        <dbReference type="ARBA" id="ARBA00006594"/>
    </source>
</evidence>
<organism evidence="10 11">
    <name type="scientific">Dyella jiangningensis</name>
    <dbReference type="NCBI Taxonomy" id="1379159"/>
    <lineage>
        <taxon>Bacteria</taxon>
        <taxon>Pseudomonadati</taxon>
        <taxon>Pseudomonadota</taxon>
        <taxon>Gammaproteobacteria</taxon>
        <taxon>Lysobacterales</taxon>
        <taxon>Rhodanobacteraceae</taxon>
        <taxon>Dyella</taxon>
    </lineage>
</organism>
<dbReference type="GO" id="GO:0009007">
    <property type="term" value="F:site-specific DNA-methyltransferase (adenine-specific) activity"/>
    <property type="evidence" value="ECO:0007669"/>
    <property type="project" value="UniProtKB-EC"/>
</dbReference>
<dbReference type="GO" id="GO:0032259">
    <property type="term" value="P:methylation"/>
    <property type="evidence" value="ECO:0007669"/>
    <property type="project" value="UniProtKB-KW"/>
</dbReference>
<dbReference type="InterPro" id="IPR002052">
    <property type="entry name" value="DNA_methylase_N6_adenine_CS"/>
</dbReference>
<dbReference type="InterPro" id="IPR003356">
    <property type="entry name" value="DNA_methylase_A-5"/>
</dbReference>
<dbReference type="SUPFAM" id="SSF53335">
    <property type="entry name" value="S-adenosyl-L-methionine-dependent methyltransferases"/>
    <property type="match status" value="1"/>
</dbReference>
<dbReference type="InterPro" id="IPR038333">
    <property type="entry name" value="T1MK-like_N_sf"/>
</dbReference>
<evidence type="ECO:0000259" key="8">
    <source>
        <dbReference type="Pfam" id="PF02384"/>
    </source>
</evidence>
<evidence type="ECO:0000313" key="10">
    <source>
        <dbReference type="EMBL" id="RAO74521.1"/>
    </source>
</evidence>
<keyword evidence="11" id="KW-1185">Reference proteome</keyword>
<dbReference type="Pfam" id="PF12161">
    <property type="entry name" value="HsdM_N"/>
    <property type="match status" value="1"/>
</dbReference>
<dbReference type="EC" id="2.1.1.72" evidence="2"/>
<dbReference type="GO" id="GO:0009307">
    <property type="term" value="P:DNA restriction-modification system"/>
    <property type="evidence" value="ECO:0007669"/>
    <property type="project" value="UniProtKB-KW"/>
</dbReference>
<evidence type="ECO:0000256" key="5">
    <source>
        <dbReference type="ARBA" id="ARBA00022691"/>
    </source>
</evidence>
<dbReference type="Gene3D" id="3.40.50.150">
    <property type="entry name" value="Vaccinia Virus protein VP39"/>
    <property type="match status" value="1"/>
</dbReference>
<evidence type="ECO:0000256" key="2">
    <source>
        <dbReference type="ARBA" id="ARBA00011900"/>
    </source>
</evidence>
<dbReference type="AlphaFoldDB" id="A0A328NZ29"/>
<dbReference type="InterPro" id="IPR051537">
    <property type="entry name" value="DNA_Adenine_Mtase"/>
</dbReference>
<proteinExistence type="inferred from homology"/>
<accession>A0A328NZ29</accession>
<dbReference type="GO" id="GO:0008170">
    <property type="term" value="F:N-methyltransferase activity"/>
    <property type="evidence" value="ECO:0007669"/>
    <property type="project" value="InterPro"/>
</dbReference>
<dbReference type="Proteomes" id="UP000248926">
    <property type="component" value="Unassembled WGS sequence"/>
</dbReference>
<dbReference type="NCBIfam" id="TIGR00497">
    <property type="entry name" value="hsdM"/>
    <property type="match status" value="1"/>
</dbReference>
<dbReference type="InterPro" id="IPR004546">
    <property type="entry name" value="Restrct_endonuc_T1M"/>
</dbReference>
<reference evidence="10 11" key="1">
    <citation type="journal article" date="2018" name="Genet. Mol. Biol.">
        <title>The genome sequence of Dyella jiangningensis FCAV SCS01 from a lignocellulose-decomposing microbial consortium metagenome reveals potential for biotechnological applications.</title>
        <authorList>
            <person name="Desiderato J.G."/>
            <person name="Alvarenga D.O."/>
            <person name="Constancio M.T.L."/>
            <person name="Alves L.M.C."/>
            <person name="Varani A.M."/>
        </authorList>
    </citation>
    <scope>NUCLEOTIDE SEQUENCE [LARGE SCALE GENOMIC DNA]</scope>
    <source>
        <strain evidence="10 11">FCAV SCS01</strain>
    </source>
</reference>
<feature type="domain" description="N6 adenine-specific DNA methyltransferase N-terminal" evidence="9">
    <location>
        <begin position="6"/>
        <end position="151"/>
    </location>
</feature>
<dbReference type="RefSeq" id="WP_111984700.1">
    <property type="nucleotide sequence ID" value="NZ_NFZS01000006.1"/>
</dbReference>
<feature type="domain" description="DNA methylase adenine-specific" evidence="8">
    <location>
        <begin position="162"/>
        <end position="478"/>
    </location>
</feature>
<keyword evidence="3" id="KW-0489">Methyltransferase</keyword>
<sequence>MNKQQLAAKIWESANQMRSKIEANEYKDYILGFIFYKYLSDKLVRFAKDEDFSDAELRALSEDDAETVDHIKGHIGYFISYSHLFSTWIEEKGDFDVSHVRDALSAFSRLIHPNHKRLFEGIFKTLETGLSKLGDTAAKQTKAISDLLQLIKDIPMDGRQGYDVLGFIYEYLIGMFAANAGKKAGEFYTPHEVSVLMSEIIAHHVRDRETIQIYDSTSGSGSLLLNIGQSIAKHMADKDNIKYFAQELKENTYNLTRMNLVMRGILPSNIVTRNADTLEDDWPYFDDQDPVNTYNPLYLDAVVSNPPYSQKWDPQYKGSDPRYARFGLAPKSKADYAFLLHDLYHLKPDGIMAIVLPHGVLFRGGEEGAIRKNLIENDHLETIIGLPANIFFGTGIPTVILVLRQKRESSDVLIVDASKGFTKEGKNNRLRASDIKKIADTVTVRVTVPRFSRLVPKTELQANDYNLNIPRYVDSSEPAESWDLYASMFGGIPLSELDALGDFWKAFPSLRAALFTDNGTPYAQPQVEDLAQVIREHPEVKNYGKTFTAAFVDFTPWLRGVLLEQILTLQIPRQEALISEALFARLAPLPLIDRYHAYQILDDHWQPIAIDLEILQTEGFDASRVVDPNLVTKKKDGKDVEVQEGWKGRIMPFELVQLTLHKKELDALREKEARLSEITASIEETLESLSEEDKGNDTVNDAGDKFVNAAVAKEAKLLLAEAKKSGDFDPDSYEARIIKAADWLAEEKTLKAAIKKSAAALHLKTKATIEGLSDAQVLELLERKWIIPFHDELHSLPDEQIEGLIRKLDAIVQKYQITYADNARYIQQTETELAGMIGELDANEFDLKGLAELKTLLAGS</sequence>
<dbReference type="Gene3D" id="1.20.1260.30">
    <property type="match status" value="1"/>
</dbReference>
<dbReference type="PRINTS" id="PR00507">
    <property type="entry name" value="N12N6MTFRASE"/>
</dbReference>
<keyword evidence="4" id="KW-0808">Transferase</keyword>
<dbReference type="EMBL" id="NFZS01000006">
    <property type="protein sequence ID" value="RAO74521.1"/>
    <property type="molecule type" value="Genomic_DNA"/>
</dbReference>
<dbReference type="InterPro" id="IPR029063">
    <property type="entry name" value="SAM-dependent_MTases_sf"/>
</dbReference>
<keyword evidence="6" id="KW-0680">Restriction system</keyword>
<protein>
    <recommendedName>
        <fullName evidence="2">site-specific DNA-methyltransferase (adenine-specific)</fullName>
        <ecNumber evidence="2">2.1.1.72</ecNumber>
    </recommendedName>
</protein>
<dbReference type="InterPro" id="IPR022749">
    <property type="entry name" value="D12N6_MeTrfase_N"/>
</dbReference>
<comment type="catalytic activity">
    <reaction evidence="7">
        <text>a 2'-deoxyadenosine in DNA + S-adenosyl-L-methionine = an N(6)-methyl-2'-deoxyadenosine in DNA + S-adenosyl-L-homocysteine + H(+)</text>
        <dbReference type="Rhea" id="RHEA:15197"/>
        <dbReference type="Rhea" id="RHEA-COMP:12418"/>
        <dbReference type="Rhea" id="RHEA-COMP:12419"/>
        <dbReference type="ChEBI" id="CHEBI:15378"/>
        <dbReference type="ChEBI" id="CHEBI:57856"/>
        <dbReference type="ChEBI" id="CHEBI:59789"/>
        <dbReference type="ChEBI" id="CHEBI:90615"/>
        <dbReference type="ChEBI" id="CHEBI:90616"/>
        <dbReference type="EC" id="2.1.1.72"/>
    </reaction>
</comment>
<dbReference type="PROSITE" id="PS00092">
    <property type="entry name" value="N6_MTASE"/>
    <property type="match status" value="1"/>
</dbReference>
<gene>
    <name evidence="10" type="ORF">CA260_19200</name>
</gene>
<dbReference type="Pfam" id="PF02384">
    <property type="entry name" value="N6_Mtase"/>
    <property type="match status" value="1"/>
</dbReference>
<evidence type="ECO:0000256" key="6">
    <source>
        <dbReference type="ARBA" id="ARBA00022747"/>
    </source>
</evidence>
<comment type="similarity">
    <text evidence="1">Belongs to the N(4)/N(6)-methyltransferase family.</text>
</comment>
<name>A0A328NZ29_9GAMM</name>
<evidence type="ECO:0000256" key="7">
    <source>
        <dbReference type="ARBA" id="ARBA00047942"/>
    </source>
</evidence>
<dbReference type="PANTHER" id="PTHR42933:SF1">
    <property type="entry name" value="SITE-SPECIFIC DNA-METHYLTRANSFERASE (ADENINE-SPECIFIC)"/>
    <property type="match status" value="1"/>
</dbReference>
<evidence type="ECO:0000256" key="3">
    <source>
        <dbReference type="ARBA" id="ARBA00022603"/>
    </source>
</evidence>
<dbReference type="PANTHER" id="PTHR42933">
    <property type="entry name" value="SLR6095 PROTEIN"/>
    <property type="match status" value="1"/>
</dbReference>
<evidence type="ECO:0000259" key="9">
    <source>
        <dbReference type="Pfam" id="PF12161"/>
    </source>
</evidence>
<dbReference type="GO" id="GO:0003677">
    <property type="term" value="F:DNA binding"/>
    <property type="evidence" value="ECO:0007669"/>
    <property type="project" value="InterPro"/>
</dbReference>
<keyword evidence="5" id="KW-0949">S-adenosyl-L-methionine</keyword>
<dbReference type="OrthoDB" id="9784823at2"/>
<evidence type="ECO:0000256" key="4">
    <source>
        <dbReference type="ARBA" id="ARBA00022679"/>
    </source>
</evidence>
<evidence type="ECO:0000313" key="11">
    <source>
        <dbReference type="Proteomes" id="UP000248926"/>
    </source>
</evidence>
<comment type="caution">
    <text evidence="10">The sequence shown here is derived from an EMBL/GenBank/DDBJ whole genome shotgun (WGS) entry which is preliminary data.</text>
</comment>